<keyword evidence="3" id="KW-1185">Reference proteome</keyword>
<dbReference type="AlphaFoldDB" id="A0A182YA23"/>
<reference evidence="3" key="1">
    <citation type="journal article" date="2014" name="Genome Biol.">
        <title>Genome analysis of a major urban malaria vector mosquito, Anopheles stephensi.</title>
        <authorList>
            <person name="Jiang X."/>
            <person name="Peery A."/>
            <person name="Hall A.B."/>
            <person name="Sharma A."/>
            <person name="Chen X.G."/>
            <person name="Waterhouse R.M."/>
            <person name="Komissarov A."/>
            <person name="Riehle M.M."/>
            <person name="Shouche Y."/>
            <person name="Sharakhova M.V."/>
            <person name="Lawson D."/>
            <person name="Pakpour N."/>
            <person name="Arensburger P."/>
            <person name="Davidson V.L."/>
            <person name="Eiglmeier K."/>
            <person name="Emrich S."/>
            <person name="George P."/>
            <person name="Kennedy R.C."/>
            <person name="Mane S.P."/>
            <person name="Maslen G."/>
            <person name="Oringanje C."/>
            <person name="Qi Y."/>
            <person name="Settlage R."/>
            <person name="Tojo M."/>
            <person name="Tubio J.M."/>
            <person name="Unger M.F."/>
            <person name="Wang B."/>
            <person name="Vernick K.D."/>
            <person name="Ribeiro J.M."/>
            <person name="James A.A."/>
            <person name="Michel K."/>
            <person name="Riehle M.A."/>
            <person name="Luckhart S."/>
            <person name="Sharakhov I.V."/>
            <person name="Tu Z."/>
        </authorList>
    </citation>
    <scope>NUCLEOTIDE SEQUENCE [LARGE SCALE GENOMIC DNA]</scope>
    <source>
        <strain evidence="3">Indian</strain>
    </source>
</reference>
<name>A0A182YA23_ANOST</name>
<sequence>MNGAVTMGSNEYNTGNNNNSEASPVREEYRKDAESSPPPVKISKRDKERERDRERRERRERDRDREERERGKVQYHKHNRALFSPNHTKNEL</sequence>
<evidence type="ECO:0000313" key="2">
    <source>
        <dbReference type="EnsemblMetazoa" id="ASTEI05309-PA"/>
    </source>
</evidence>
<dbReference type="Proteomes" id="UP000076408">
    <property type="component" value="Unassembled WGS sequence"/>
</dbReference>
<dbReference type="EnsemblMetazoa" id="ASTEI05309-RA">
    <property type="protein sequence ID" value="ASTEI05309-PA"/>
    <property type="gene ID" value="ASTEI05309"/>
</dbReference>
<dbReference type="OMA" id="PNHTKNE"/>
<feature type="compositionally biased region" description="Basic and acidic residues" evidence="1">
    <location>
        <begin position="24"/>
        <end position="34"/>
    </location>
</feature>
<reference evidence="2" key="2">
    <citation type="submission" date="2020-05" db="UniProtKB">
        <authorList>
            <consortium name="EnsemblMetazoa"/>
        </authorList>
    </citation>
    <scope>IDENTIFICATION</scope>
    <source>
        <strain evidence="2">Indian</strain>
    </source>
</reference>
<protein>
    <submittedName>
        <fullName evidence="2">Uncharacterized protein</fullName>
    </submittedName>
</protein>
<evidence type="ECO:0000313" key="3">
    <source>
        <dbReference type="Proteomes" id="UP000076408"/>
    </source>
</evidence>
<organism evidence="2 3">
    <name type="scientific">Anopheles stephensi</name>
    <name type="common">Indo-Pakistan malaria mosquito</name>
    <dbReference type="NCBI Taxonomy" id="30069"/>
    <lineage>
        <taxon>Eukaryota</taxon>
        <taxon>Metazoa</taxon>
        <taxon>Ecdysozoa</taxon>
        <taxon>Arthropoda</taxon>
        <taxon>Hexapoda</taxon>
        <taxon>Insecta</taxon>
        <taxon>Pterygota</taxon>
        <taxon>Neoptera</taxon>
        <taxon>Endopterygota</taxon>
        <taxon>Diptera</taxon>
        <taxon>Nematocera</taxon>
        <taxon>Culicoidea</taxon>
        <taxon>Culicidae</taxon>
        <taxon>Anophelinae</taxon>
        <taxon>Anopheles</taxon>
    </lineage>
</organism>
<dbReference type="VEuPathDB" id="VectorBase:ASTEI05309"/>
<proteinExistence type="predicted"/>
<feature type="compositionally biased region" description="Basic and acidic residues" evidence="1">
    <location>
        <begin position="43"/>
        <end position="72"/>
    </location>
</feature>
<evidence type="ECO:0000256" key="1">
    <source>
        <dbReference type="SAM" id="MobiDB-lite"/>
    </source>
</evidence>
<feature type="compositionally biased region" description="Low complexity" evidence="1">
    <location>
        <begin position="8"/>
        <end position="21"/>
    </location>
</feature>
<feature type="region of interest" description="Disordered" evidence="1">
    <location>
        <begin position="1"/>
        <end position="92"/>
    </location>
</feature>
<accession>A0A182YA23</accession>